<feature type="compositionally biased region" description="Low complexity" evidence="1">
    <location>
        <begin position="2509"/>
        <end position="2542"/>
    </location>
</feature>
<feature type="compositionally biased region" description="Basic and acidic residues" evidence="1">
    <location>
        <begin position="803"/>
        <end position="813"/>
    </location>
</feature>
<feature type="region of interest" description="Disordered" evidence="1">
    <location>
        <begin position="898"/>
        <end position="1020"/>
    </location>
</feature>
<feature type="compositionally biased region" description="Low complexity" evidence="1">
    <location>
        <begin position="2256"/>
        <end position="2285"/>
    </location>
</feature>
<keyword evidence="3" id="KW-1185">Reference proteome</keyword>
<feature type="region of interest" description="Disordered" evidence="1">
    <location>
        <begin position="3035"/>
        <end position="3067"/>
    </location>
</feature>
<dbReference type="Proteomes" id="UP000612055">
    <property type="component" value="Unassembled WGS sequence"/>
</dbReference>
<reference evidence="2" key="1">
    <citation type="journal article" date="2020" name="bioRxiv">
        <title>Comparative genomics of Chlamydomonas.</title>
        <authorList>
            <person name="Craig R.J."/>
            <person name="Hasan A.R."/>
            <person name="Ness R.W."/>
            <person name="Keightley P.D."/>
        </authorList>
    </citation>
    <scope>NUCLEOTIDE SEQUENCE</scope>
    <source>
        <strain evidence="2">CCAP 11/70</strain>
    </source>
</reference>
<feature type="compositionally biased region" description="Acidic residues" evidence="1">
    <location>
        <begin position="2208"/>
        <end position="2217"/>
    </location>
</feature>
<feature type="compositionally biased region" description="Basic residues" evidence="1">
    <location>
        <begin position="1403"/>
        <end position="1415"/>
    </location>
</feature>
<name>A0A835Y9D3_9CHLO</name>
<feature type="region of interest" description="Disordered" evidence="1">
    <location>
        <begin position="1756"/>
        <end position="1826"/>
    </location>
</feature>
<evidence type="ECO:0000313" key="2">
    <source>
        <dbReference type="EMBL" id="KAG2497168.1"/>
    </source>
</evidence>
<feature type="compositionally biased region" description="Polar residues" evidence="1">
    <location>
        <begin position="979"/>
        <end position="993"/>
    </location>
</feature>
<feature type="compositionally biased region" description="Polar residues" evidence="1">
    <location>
        <begin position="1284"/>
        <end position="1304"/>
    </location>
</feature>
<feature type="compositionally biased region" description="Basic and acidic residues" evidence="1">
    <location>
        <begin position="2809"/>
        <end position="2820"/>
    </location>
</feature>
<comment type="caution">
    <text evidence="2">The sequence shown here is derived from an EMBL/GenBank/DDBJ whole genome shotgun (WGS) entry which is preliminary data.</text>
</comment>
<feature type="compositionally biased region" description="Basic and acidic residues" evidence="1">
    <location>
        <begin position="2234"/>
        <end position="2255"/>
    </location>
</feature>
<feature type="region of interest" description="Disordered" evidence="1">
    <location>
        <begin position="2697"/>
        <end position="2733"/>
    </location>
</feature>
<feature type="compositionally biased region" description="Basic and acidic residues" evidence="1">
    <location>
        <begin position="755"/>
        <end position="786"/>
    </location>
</feature>
<feature type="compositionally biased region" description="Basic residues" evidence="1">
    <location>
        <begin position="2286"/>
        <end position="2295"/>
    </location>
</feature>
<feature type="region of interest" description="Disordered" evidence="1">
    <location>
        <begin position="1383"/>
        <end position="1475"/>
    </location>
</feature>
<feature type="compositionally biased region" description="Basic and acidic residues" evidence="1">
    <location>
        <begin position="945"/>
        <end position="958"/>
    </location>
</feature>
<feature type="region of interest" description="Disordered" evidence="1">
    <location>
        <begin position="2109"/>
        <end position="2144"/>
    </location>
</feature>
<dbReference type="EMBL" id="JAEHOE010000015">
    <property type="protein sequence ID" value="KAG2497168.1"/>
    <property type="molecule type" value="Genomic_DNA"/>
</dbReference>
<feature type="region of interest" description="Disordered" evidence="1">
    <location>
        <begin position="221"/>
        <end position="485"/>
    </location>
</feature>
<feature type="region of interest" description="Disordered" evidence="1">
    <location>
        <begin position="2793"/>
        <end position="2834"/>
    </location>
</feature>
<gene>
    <name evidence="2" type="ORF">HYH03_004758</name>
</gene>
<feature type="compositionally biased region" description="Low complexity" evidence="1">
    <location>
        <begin position="1416"/>
        <end position="1431"/>
    </location>
</feature>
<organism evidence="2 3">
    <name type="scientific">Edaphochlamys debaryana</name>
    <dbReference type="NCBI Taxonomy" id="47281"/>
    <lineage>
        <taxon>Eukaryota</taxon>
        <taxon>Viridiplantae</taxon>
        <taxon>Chlorophyta</taxon>
        <taxon>core chlorophytes</taxon>
        <taxon>Chlorophyceae</taxon>
        <taxon>CS clade</taxon>
        <taxon>Chlamydomonadales</taxon>
        <taxon>Chlamydomonadales incertae sedis</taxon>
        <taxon>Edaphochlamys</taxon>
    </lineage>
</organism>
<proteinExistence type="predicted"/>
<feature type="region of interest" description="Disordered" evidence="1">
    <location>
        <begin position="2496"/>
        <end position="2607"/>
    </location>
</feature>
<feature type="compositionally biased region" description="Basic and acidic residues" evidence="1">
    <location>
        <begin position="918"/>
        <end position="935"/>
    </location>
</feature>
<feature type="region of interest" description="Disordered" evidence="1">
    <location>
        <begin position="1325"/>
        <end position="1369"/>
    </location>
</feature>
<feature type="compositionally biased region" description="Low complexity" evidence="1">
    <location>
        <begin position="354"/>
        <end position="375"/>
    </location>
</feature>
<feature type="compositionally biased region" description="Pro residues" evidence="1">
    <location>
        <begin position="2120"/>
        <end position="2130"/>
    </location>
</feature>
<feature type="compositionally biased region" description="Low complexity" evidence="1">
    <location>
        <begin position="450"/>
        <end position="472"/>
    </location>
</feature>
<feature type="region of interest" description="Disordered" evidence="1">
    <location>
        <begin position="2182"/>
        <end position="2314"/>
    </location>
</feature>
<feature type="region of interest" description="Disordered" evidence="1">
    <location>
        <begin position="755"/>
        <end position="813"/>
    </location>
</feature>
<protein>
    <submittedName>
        <fullName evidence="2">Uncharacterized protein</fullName>
    </submittedName>
</protein>
<evidence type="ECO:0000313" key="3">
    <source>
        <dbReference type="Proteomes" id="UP000612055"/>
    </source>
</evidence>
<feature type="compositionally biased region" description="Basic and acidic residues" evidence="1">
    <location>
        <begin position="2562"/>
        <end position="2576"/>
    </location>
</feature>
<evidence type="ECO:0000256" key="1">
    <source>
        <dbReference type="SAM" id="MobiDB-lite"/>
    </source>
</evidence>
<accession>A0A835Y9D3</accession>
<feature type="compositionally biased region" description="Basic and acidic residues" evidence="1">
    <location>
        <begin position="2195"/>
        <end position="2204"/>
    </location>
</feature>
<feature type="region of interest" description="Disordered" evidence="1">
    <location>
        <begin position="1265"/>
        <end position="1308"/>
    </location>
</feature>
<sequence>MELGGRLLPVPQVLSATLVVRAELESLATAQEALGNVPGLGATTQHLSVRGAFVALSRGDGSSSQVIIRRLHSADLPCQLVRVGDGSEVHPLAAVLPGPPTAQQWREACRELAGRLLRGEAEHVTAPHLRSMCERLAVLQRCVAELPAPGAPMGATRRKALEGVLAACEMDAGTWELWRQELGKWRWDAERAAELAATGGPVDPRPELLVSHQLAGPWAVGSPAVDGDAAEGGARTDGGGAPSAAAAARMDLTPQEGTDARDAGAGLVSVDSPGCGTKRGRGHEDGGDRSAGLEPAGKQQCTAGTELGGGAHLSPDASCSAEERPCPDATAREASWQPGPMLPRHLRPTERYSRVPQPRSQSPSPGGPGRSFPGREGSRDPVPHNQTVSTSGAARASSADEGTLSRDQEGAAPQPPQAAADAMRAVTRPPQPRAGGVEPPAAASGAERVAGSASKADAAAASGGSSGPRSASLTRPRVGGGEAGHTFGHAARDWVTLEAWAEDVHQYLMATPHRTRSWVDIARAGYEIPSKLRGDLSLTGFLYRFGHLWTLSDPNRPKHLPLELTAVPPEEARRNSGAEVESKWRTAEGWARDVHRHLLSQPGLKMTWDELCRQAHGWSGFEVPLKFKPRHIALTRFLGAFGDLWTLSEPNRAKDQPLELTAIPPKQSAHGAPARDWASVEAWAEEVYRYLLTQPDHTAEASALRYAGLGVPKRFLPSGRAVSGFLHHFPHLWTVGAKDACSYLRITAVTGAQERTLRRRAEEGSQRDRPGQPGEAPREPGPRDGTLKWPRPGGDGPSPEAGSGRRPERMQLRRTEWPTVEAWAADVYKYLLKQRDHTAPAARLRDVGLGVPAKFLYGRTVSGFLHGAVFQGLWVVLPKARGTPLSIAAVPGAFGPWLQKRAPGEDHAEATGSRQRPGGRDGEGCGDRARAHGGREAGGGLGACDRPRAHANAEHGKEEDDEEEEGEARPGQPGPLPESRTQASGSPGGSQRQPLEPETPQDRPDRPARHLQPRSQPHPLSALAGAEVRGGAAWPDPAEALGPEARFVRELVVFLDRQHGGTASLQQLCEHGLRIPREVLAGRKASAWLWKHQRLWVVSDTAPIRLTLRADALETHLSVRGAFVALSRGDGSSPEVIIRRIYSADLSRQLVRADGGSEVHPLAAVLPGPPTAQQWREACRELAGRLLRGEAEHMTAAELRSVCERLAVLQRCAAELPAPGQPLDATRRKALEAVLAAPVMDEPTWELWRGELDTWRWDAERAAQLAATGGPVEPRPQHPACPQHPTSQPVGQAAERTQANQTSPMAPLTPAGRLVRAAGTGSAAAATRARAEEGATVVLVPSGTSAGPPAKRQRGGSSEAADAGLLSPGPACALGQRPCPEAAAREASWQGGLPLPPPPFPRPARRLGSRSRSRSRSPAGRGRSRSPTVSRSRSRSRSRDRPTSRQGRRASRCASPSGAHPTGEGRAGDGSGGGHSAYCKGHRDWQLEDDWAEDVHRFLQTQPVRTATWAAVVSAGLEIPPRFKGPHQSLTGFLYRFRRLWTLSDPNRPKHQPLELTAVLPGEWDRDPDAGPVDAGQRWATAADWARDVQRFLLSQPGHKMAWVDIARSGLDISTKFRGTLSLTGFLYRLQHLWTLSDPHRPKDQPLELTAIPPGEAEGGRRLTGTPALREWCLESWAQAVYRYALLQPGNTVALRQLNKAELGVPQHALAGRPYSTFLYSPAFEGLWQVLPKAAGQRLSITAIPGALDAWLGQRRGMQAERGGSRAAGQPPGPPSPAGGAGGSGSRPRKAEDDGRAVGQDRAPQHAGRAQEVLTPHGQRGTGLHGGFSSLIPGLAAAGSGLDDAGAQSPRALEEAFLRRLATFLSTQPNGSATVLEVLDAGLRIPKAVLAGRRPTWWYKEHLSLWSLSYDHPMTLTLMPGALEALGLPPPHNDICQLASAALVLSDDYDLSESARPLDIGGAVVALQARSGYGSCASTVVRRLHSADLSRQLVRVDGGGEAHPLAAVLPAPPTAQQWREACRELAGRLLRGEAEHVTAAELRSVCERLAVLQRCAAELPAPGQPVDAARRKALERVLAAPVMDEPTWELWRQELGKWRWDAERAAELAATGGPVEPRPEPPPPLQPPQPTVADQRLPTSQQAQTAACGAALEEGATGAAVEVGVELVASPVSSAAAGPGLAAAVASPSPGPGREGPKRCRDEAGAGDGDEDADEEGPVYKQYRSIAGNAANHEGGREARNAERPDRGRSRERSSPARSPSPSTSRSSSSSSARSSSPSGSPARRSGPRWRHRERSRSASPRGRRGSPVYAAASRDWPSPGAWAADVHRFLLSRPAGHSVPAGFDVPSKFRSPFQSLASFLRDPDFRTLWTVKDQGRLELLALPPPARAQGRGGAGHGGKKPSVEAWAADVYRHLLTRPGHTIKVSWLNEVGLGLDRSFLHGGTTAAGFLSGPDFRTLWTVGAQEMGVPLRLTALPGALGPWLAERKRLQEERRRRRLELERGRKVSRSRSSTLSAATSRSGSRSASRASSGAGSESPSRSARSSRGRGRSHDRSSSASSSRSRDRSCSRSPEGRARSGSGYRGRRRASRSASPGRRGGPGVSMPDRIPVHVRGINVAFAGDPALEAWATGVHRFLISRPEHTAVAADLRSMGLGVRDEWLGPHGGAAAFYKSNAFQDLWTVSIKMPMRLTANPGALEPWLQRRRQARDPDRQRGQGRRSGRRNVQEQEDGKWASVEEWAEDVHRFLMSHSKHTATWSEVTRSGFEIPSAFRGLRPLTAFLYGFDHLWTLSDPNRPKNQPLELTAIPLGERRTRSRERSPKLPGNSGGPSTRPTEAWAEGVYRYLLTQPGLTAPLTQLKSAGLIPPSLPTSSLDAFHFLKNRMCRRLWKVSWSSPACESLVLTAIPGALRPIEQQQMVWELEWAQQRAQKTAARLAVQAAIAGIGSGARGGAGGGGGLSFNLGLSAALPGAAPSGLPAAKGPAAAAVGVTPAAVDAAAGLAAKISALVPGAGGSLLHPCQGVLRAPGPACPVSAPLPAAAGNSSPGGKDSGRSCPRLAGGTLVQRPG</sequence>